<keyword evidence="2" id="KW-0066">ATP synthesis</keyword>
<keyword evidence="4" id="KW-1185">Reference proteome</keyword>
<dbReference type="Gene3D" id="1.10.1620.20">
    <property type="entry name" value="ATP synthase, F1 complex, epsilon subunit superfamily, mitochondrial"/>
    <property type="match status" value="1"/>
</dbReference>
<sequence>MGGPESCREDSRHFHHAGAWLEEECREHLGLIRGLYKRGRLPSFEAGVGWRQDKTRERRVEAARRKAYCGQDCDWGPCSECPISTDGIMVAGLQPVPEALGAKQSMVLVLHSYIRYSQICAQVVRAALKPQIRVEAERAAGANVKVTKAKTSGSNITSQELITLEDATPSIAHE</sequence>
<dbReference type="GO" id="GO:0045259">
    <property type="term" value="C:proton-transporting ATP synthase complex"/>
    <property type="evidence" value="ECO:0007669"/>
    <property type="project" value="UniProtKB-KW"/>
</dbReference>
<dbReference type="InterPro" id="IPR006721">
    <property type="entry name" value="ATP_synth_F1_esu_mt"/>
</dbReference>
<organism evidence="3 4">
    <name type="scientific">Polypterus senegalus</name>
    <name type="common">Senegal bichir</name>
    <dbReference type="NCBI Taxonomy" id="55291"/>
    <lineage>
        <taxon>Eukaryota</taxon>
        <taxon>Metazoa</taxon>
        <taxon>Chordata</taxon>
        <taxon>Craniata</taxon>
        <taxon>Vertebrata</taxon>
        <taxon>Euteleostomi</taxon>
        <taxon>Actinopterygii</taxon>
        <taxon>Polypteriformes</taxon>
        <taxon>Polypteridae</taxon>
        <taxon>Polypterus</taxon>
    </lineage>
</organism>
<evidence type="ECO:0000256" key="1">
    <source>
        <dbReference type="ARBA" id="ARBA00009502"/>
    </source>
</evidence>
<dbReference type="EMBL" id="JAATIS010004524">
    <property type="protein sequence ID" value="KAG2461677.1"/>
    <property type="molecule type" value="Genomic_DNA"/>
</dbReference>
<evidence type="ECO:0000256" key="2">
    <source>
        <dbReference type="ARBA" id="ARBA00023196"/>
    </source>
</evidence>
<accession>A0A8X7X4I6</accession>
<protein>
    <submittedName>
        <fullName evidence="3">ATP5E synthase</fullName>
    </submittedName>
</protein>
<proteinExistence type="inferred from homology"/>
<dbReference type="GO" id="GO:0005743">
    <property type="term" value="C:mitochondrial inner membrane"/>
    <property type="evidence" value="ECO:0007669"/>
    <property type="project" value="InterPro"/>
</dbReference>
<dbReference type="InterPro" id="IPR036742">
    <property type="entry name" value="ATP_synth_F1_esu_sf_mt"/>
</dbReference>
<dbReference type="CDD" id="cd12153">
    <property type="entry name" value="F1-ATPase_epsilon"/>
    <property type="match status" value="1"/>
</dbReference>
<reference evidence="3 4" key="1">
    <citation type="journal article" date="2021" name="Cell">
        <title>Tracing the genetic footprints of vertebrate landing in non-teleost ray-finned fishes.</title>
        <authorList>
            <person name="Bi X."/>
            <person name="Wang K."/>
            <person name="Yang L."/>
            <person name="Pan H."/>
            <person name="Jiang H."/>
            <person name="Wei Q."/>
            <person name="Fang M."/>
            <person name="Yu H."/>
            <person name="Zhu C."/>
            <person name="Cai Y."/>
            <person name="He Y."/>
            <person name="Gan X."/>
            <person name="Zeng H."/>
            <person name="Yu D."/>
            <person name="Zhu Y."/>
            <person name="Jiang H."/>
            <person name="Qiu Q."/>
            <person name="Yang H."/>
            <person name="Zhang Y.E."/>
            <person name="Wang W."/>
            <person name="Zhu M."/>
            <person name="He S."/>
            <person name="Zhang G."/>
        </authorList>
    </citation>
    <scope>NUCLEOTIDE SEQUENCE [LARGE SCALE GENOMIC DNA]</scope>
    <source>
        <strain evidence="3">Bchr_013</strain>
    </source>
</reference>
<feature type="non-terminal residue" evidence="3">
    <location>
        <position position="1"/>
    </location>
</feature>
<keyword evidence="2" id="KW-0139">CF(1)</keyword>
<name>A0A8X7X4I6_POLSE</name>
<evidence type="ECO:0000313" key="3">
    <source>
        <dbReference type="EMBL" id="KAG2461677.1"/>
    </source>
</evidence>
<gene>
    <name evidence="3" type="primary">Atp5f1e</name>
    <name evidence="3" type="ORF">GTO96_0008240</name>
</gene>
<dbReference type="SUPFAM" id="SSF48690">
    <property type="entry name" value="Epsilon subunit of mitochondrial F1F0-ATP synthase"/>
    <property type="match status" value="1"/>
</dbReference>
<dbReference type="GO" id="GO:0046933">
    <property type="term" value="F:proton-transporting ATP synthase activity, rotational mechanism"/>
    <property type="evidence" value="ECO:0007669"/>
    <property type="project" value="InterPro"/>
</dbReference>
<feature type="non-terminal residue" evidence="3">
    <location>
        <position position="174"/>
    </location>
</feature>
<comment type="caution">
    <text evidence="3">The sequence shown here is derived from an EMBL/GenBank/DDBJ whole genome shotgun (WGS) entry which is preliminary data.</text>
</comment>
<dbReference type="AlphaFoldDB" id="A0A8X7X4I6"/>
<dbReference type="Pfam" id="PF04627">
    <property type="entry name" value="ATP-synt_Eps"/>
    <property type="match status" value="1"/>
</dbReference>
<comment type="similarity">
    <text evidence="1">Belongs to the eukaryotic ATPase epsilon family.</text>
</comment>
<dbReference type="Proteomes" id="UP000886611">
    <property type="component" value="Unassembled WGS sequence"/>
</dbReference>
<evidence type="ECO:0000313" key="4">
    <source>
        <dbReference type="Proteomes" id="UP000886611"/>
    </source>
</evidence>